<dbReference type="SUPFAM" id="SSF54782">
    <property type="entry name" value="Porphobilinogen deaminase (hydroxymethylbilane synthase), C-terminal domain"/>
    <property type="match status" value="1"/>
</dbReference>
<dbReference type="CDD" id="cd13645">
    <property type="entry name" value="PBP2_HuPBGD_like"/>
    <property type="match status" value="1"/>
</dbReference>
<dbReference type="Pfam" id="PF01379">
    <property type="entry name" value="Porphobil_deam"/>
    <property type="match status" value="1"/>
</dbReference>
<evidence type="ECO:0000256" key="3">
    <source>
        <dbReference type="ARBA" id="ARBA00005638"/>
    </source>
</evidence>
<gene>
    <name evidence="13" type="ORF">FA13DRAFT_1627172</name>
</gene>
<evidence type="ECO:0000256" key="9">
    <source>
        <dbReference type="ARBA" id="ARBA00030685"/>
    </source>
</evidence>
<keyword evidence="6" id="KW-0808">Transferase</keyword>
<evidence type="ECO:0000259" key="11">
    <source>
        <dbReference type="Pfam" id="PF01379"/>
    </source>
</evidence>
<dbReference type="PANTHER" id="PTHR11557:SF0">
    <property type="entry name" value="PORPHOBILINOGEN DEAMINASE"/>
    <property type="match status" value="1"/>
</dbReference>
<keyword evidence="8" id="KW-0627">Porphyrin biosynthesis</keyword>
<comment type="pathway">
    <text evidence="2">Porphyrin-containing compound metabolism; protoporphyrin-IX biosynthesis; coproporphyrinogen-III from 5-aminolevulinate: step 2/4.</text>
</comment>
<comment type="cofactor">
    <cofactor evidence="1">
        <name>dipyrromethane</name>
        <dbReference type="ChEBI" id="CHEBI:60342"/>
    </cofactor>
</comment>
<dbReference type="AlphaFoldDB" id="A0A4Y7TFQ2"/>
<dbReference type="EC" id="2.5.1.61" evidence="4"/>
<dbReference type="InterPro" id="IPR022418">
    <property type="entry name" value="Porphobilinogen_deaminase_C"/>
</dbReference>
<feature type="domain" description="Porphobilinogen deaminase C-terminal" evidence="12">
    <location>
        <begin position="242"/>
        <end position="313"/>
    </location>
</feature>
<dbReference type="Proteomes" id="UP000298030">
    <property type="component" value="Unassembled WGS sequence"/>
</dbReference>
<reference evidence="13 14" key="1">
    <citation type="journal article" date="2019" name="Nat. Ecol. Evol.">
        <title>Megaphylogeny resolves global patterns of mushroom evolution.</title>
        <authorList>
            <person name="Varga T."/>
            <person name="Krizsan K."/>
            <person name="Foldi C."/>
            <person name="Dima B."/>
            <person name="Sanchez-Garcia M."/>
            <person name="Sanchez-Ramirez S."/>
            <person name="Szollosi G.J."/>
            <person name="Szarkandi J.G."/>
            <person name="Papp V."/>
            <person name="Albert L."/>
            <person name="Andreopoulos W."/>
            <person name="Angelini C."/>
            <person name="Antonin V."/>
            <person name="Barry K.W."/>
            <person name="Bougher N.L."/>
            <person name="Buchanan P."/>
            <person name="Buyck B."/>
            <person name="Bense V."/>
            <person name="Catcheside P."/>
            <person name="Chovatia M."/>
            <person name="Cooper J."/>
            <person name="Damon W."/>
            <person name="Desjardin D."/>
            <person name="Finy P."/>
            <person name="Geml J."/>
            <person name="Haridas S."/>
            <person name="Hughes K."/>
            <person name="Justo A."/>
            <person name="Karasinski D."/>
            <person name="Kautmanova I."/>
            <person name="Kiss B."/>
            <person name="Kocsube S."/>
            <person name="Kotiranta H."/>
            <person name="LaButti K.M."/>
            <person name="Lechner B.E."/>
            <person name="Liimatainen K."/>
            <person name="Lipzen A."/>
            <person name="Lukacs Z."/>
            <person name="Mihaltcheva S."/>
            <person name="Morgado L.N."/>
            <person name="Niskanen T."/>
            <person name="Noordeloos M.E."/>
            <person name="Ohm R.A."/>
            <person name="Ortiz-Santana B."/>
            <person name="Ovrebo C."/>
            <person name="Racz N."/>
            <person name="Riley R."/>
            <person name="Savchenko A."/>
            <person name="Shiryaev A."/>
            <person name="Soop K."/>
            <person name="Spirin V."/>
            <person name="Szebenyi C."/>
            <person name="Tomsovsky M."/>
            <person name="Tulloss R.E."/>
            <person name="Uehling J."/>
            <person name="Grigoriev I.V."/>
            <person name="Vagvolgyi C."/>
            <person name="Papp T."/>
            <person name="Martin F.M."/>
            <person name="Miettinen O."/>
            <person name="Hibbett D.S."/>
            <person name="Nagy L.G."/>
        </authorList>
    </citation>
    <scope>NUCLEOTIDE SEQUENCE [LARGE SCALE GENOMIC DNA]</scope>
    <source>
        <strain evidence="13 14">FP101781</strain>
    </source>
</reference>
<evidence type="ECO:0000256" key="4">
    <source>
        <dbReference type="ARBA" id="ARBA00012655"/>
    </source>
</evidence>
<dbReference type="OrthoDB" id="564646at2759"/>
<evidence type="ECO:0000256" key="7">
    <source>
        <dbReference type="ARBA" id="ARBA00023133"/>
    </source>
</evidence>
<dbReference type="InterPro" id="IPR000860">
    <property type="entry name" value="HemC"/>
</dbReference>
<keyword evidence="14" id="KW-1185">Reference proteome</keyword>
<evidence type="ECO:0000256" key="6">
    <source>
        <dbReference type="ARBA" id="ARBA00022679"/>
    </source>
</evidence>
<protein>
    <recommendedName>
        <fullName evidence="5">Porphobilinogen deaminase</fullName>
        <ecNumber evidence="4">2.5.1.61</ecNumber>
    </recommendedName>
    <alternativeName>
        <fullName evidence="10">Hydroxymethylbilane synthase</fullName>
    </alternativeName>
    <alternativeName>
        <fullName evidence="9">Pre-uroporphyrinogen synthase</fullName>
    </alternativeName>
</protein>
<organism evidence="13 14">
    <name type="scientific">Coprinellus micaceus</name>
    <name type="common">Glistening ink-cap mushroom</name>
    <name type="synonym">Coprinus micaceus</name>
    <dbReference type="NCBI Taxonomy" id="71717"/>
    <lineage>
        <taxon>Eukaryota</taxon>
        <taxon>Fungi</taxon>
        <taxon>Dikarya</taxon>
        <taxon>Basidiomycota</taxon>
        <taxon>Agaricomycotina</taxon>
        <taxon>Agaricomycetes</taxon>
        <taxon>Agaricomycetidae</taxon>
        <taxon>Agaricales</taxon>
        <taxon>Agaricineae</taxon>
        <taxon>Psathyrellaceae</taxon>
        <taxon>Coprinellus</taxon>
    </lineage>
</organism>
<dbReference type="STRING" id="71717.A0A4Y7TFQ2"/>
<feature type="domain" description="Porphobilinogen deaminase N-terminal" evidence="11">
    <location>
        <begin position="12"/>
        <end position="228"/>
    </location>
</feature>
<sequence length="347" mass="37563">MSTTTSSGRTFVLASRASQLAQVQTFSVRDTLEALYTESDGPSKPKFTASFISTAGDKDKSQALYLLGGKALWTKELEVALKEKQVDLLVHCLKDVPTVLPEGCLIGAIMEREDPVDSLVVKVGESWQSLDDLPRGSVVGTGSVRRAAQLKRSYPHLEFLDVRGNLDTRLAKLDAADGPYAALVLAKAGLVRVGFGHRITADLKPPTMLYAVSQGALGIEIRSDDDEALELCKQLTHRPTQLRCLAERECLRVLEGGCSVPVGVHSELRGDVLKVTGCVTSLNGEEHIEHTIEEKVASPEDAEEVGRSLAQVLVSIGAKKILDDINTERDRRIVQAKAEDEVAATSH</sequence>
<dbReference type="PRINTS" id="PR00151">
    <property type="entry name" value="PORPHBDMNASE"/>
</dbReference>
<name>A0A4Y7TFQ2_COPMI</name>
<dbReference type="GO" id="GO:0004418">
    <property type="term" value="F:hydroxymethylbilane synthase activity"/>
    <property type="evidence" value="ECO:0007669"/>
    <property type="project" value="UniProtKB-EC"/>
</dbReference>
<dbReference type="PIRSF" id="PIRSF001438">
    <property type="entry name" value="4pyrrol_synth_OHMeBilane_synth"/>
    <property type="match status" value="1"/>
</dbReference>
<evidence type="ECO:0000256" key="5">
    <source>
        <dbReference type="ARBA" id="ARBA00016519"/>
    </source>
</evidence>
<dbReference type="FunFam" id="3.40.190.10:FF:000005">
    <property type="entry name" value="Porphobilinogen deaminase"/>
    <property type="match status" value="1"/>
</dbReference>
<dbReference type="PANTHER" id="PTHR11557">
    <property type="entry name" value="PORPHOBILINOGEN DEAMINASE"/>
    <property type="match status" value="1"/>
</dbReference>
<evidence type="ECO:0000259" key="12">
    <source>
        <dbReference type="Pfam" id="PF03900"/>
    </source>
</evidence>
<accession>A0A4Y7TFQ2</accession>
<proteinExistence type="inferred from homology"/>
<evidence type="ECO:0000256" key="1">
    <source>
        <dbReference type="ARBA" id="ARBA00001916"/>
    </source>
</evidence>
<dbReference type="SUPFAM" id="SSF53850">
    <property type="entry name" value="Periplasmic binding protein-like II"/>
    <property type="match status" value="1"/>
</dbReference>
<dbReference type="EMBL" id="QPFP01000013">
    <property type="protein sequence ID" value="TEB32996.1"/>
    <property type="molecule type" value="Genomic_DNA"/>
</dbReference>
<comment type="caution">
    <text evidence="13">The sequence shown here is derived from an EMBL/GenBank/DDBJ whole genome shotgun (WGS) entry which is preliminary data.</text>
</comment>
<dbReference type="Gene3D" id="3.40.190.10">
    <property type="entry name" value="Periplasmic binding protein-like II"/>
    <property type="match status" value="2"/>
</dbReference>
<dbReference type="NCBIfam" id="TIGR00212">
    <property type="entry name" value="hemC"/>
    <property type="match status" value="1"/>
</dbReference>
<keyword evidence="7" id="KW-0350">Heme biosynthesis</keyword>
<evidence type="ECO:0000313" key="13">
    <source>
        <dbReference type="EMBL" id="TEB32996.1"/>
    </source>
</evidence>
<comment type="similarity">
    <text evidence="3">Belongs to the HMBS family.</text>
</comment>
<evidence type="ECO:0000256" key="10">
    <source>
        <dbReference type="ARBA" id="ARBA00033064"/>
    </source>
</evidence>
<dbReference type="GO" id="GO:0005737">
    <property type="term" value="C:cytoplasm"/>
    <property type="evidence" value="ECO:0007669"/>
    <property type="project" value="TreeGrafter"/>
</dbReference>
<dbReference type="Pfam" id="PF03900">
    <property type="entry name" value="Porphobil_deamC"/>
    <property type="match status" value="1"/>
</dbReference>
<evidence type="ECO:0000256" key="2">
    <source>
        <dbReference type="ARBA" id="ARBA00004735"/>
    </source>
</evidence>
<evidence type="ECO:0000256" key="8">
    <source>
        <dbReference type="ARBA" id="ARBA00023244"/>
    </source>
</evidence>
<dbReference type="InterPro" id="IPR036803">
    <property type="entry name" value="Porphobilinogen_deaminase_C_sf"/>
</dbReference>
<dbReference type="Gene3D" id="3.30.160.40">
    <property type="entry name" value="Porphobilinogen deaminase, C-terminal domain"/>
    <property type="match status" value="1"/>
</dbReference>
<dbReference type="FunFam" id="3.30.160.40:FF:000002">
    <property type="entry name" value="Porphobilinogen deaminase"/>
    <property type="match status" value="1"/>
</dbReference>
<dbReference type="GO" id="GO:0006783">
    <property type="term" value="P:heme biosynthetic process"/>
    <property type="evidence" value="ECO:0007669"/>
    <property type="project" value="UniProtKB-KW"/>
</dbReference>
<dbReference type="InterPro" id="IPR022417">
    <property type="entry name" value="Porphobilin_deaminase_N"/>
</dbReference>
<evidence type="ECO:0000313" key="14">
    <source>
        <dbReference type="Proteomes" id="UP000298030"/>
    </source>
</evidence>